<dbReference type="STRING" id="1133592.ASNER_146"/>
<organism evidence="9 10">
    <name type="scientific">Candidatus Uzinura diaspidicola str. ASNER</name>
    <dbReference type="NCBI Taxonomy" id="1133592"/>
    <lineage>
        <taxon>Bacteria</taxon>
        <taxon>Pseudomonadati</taxon>
        <taxon>Bacteroidota</taxon>
        <taxon>Flavobacteriia</taxon>
        <taxon>Flavobacteriales</taxon>
        <taxon>Candidatus Uzinura</taxon>
    </lineage>
</organism>
<evidence type="ECO:0000256" key="1">
    <source>
        <dbReference type="ARBA" id="ARBA00002521"/>
    </source>
</evidence>
<feature type="binding site" evidence="6">
    <location>
        <position position="232"/>
    </location>
    <ligand>
        <name>a divalent metal cation</name>
        <dbReference type="ChEBI" id="CHEBI:60240"/>
        <label>1</label>
    </ligand>
</feature>
<evidence type="ECO:0000256" key="2">
    <source>
        <dbReference type="ARBA" id="ARBA00022438"/>
    </source>
</evidence>
<sequence length="267" mass="29865">MITIKNLEELFLIKESSQLVSKMLGMLALEISPGRDTLYLDKLAEEFLRDNGGIPAFLGLYDFPNTLCVSTNEQVVHGIPNHKPLYEGDIVSIDCGVLLNGYYGDVAYTFKVGEIDAPTKKLLEVTKRSLYIGISSCNIGNYIGDIGHNIQNYVEEKGYGVVRELVGHGLGKKIHEDPLIPNYGRKGLGEELVEGMVLAIEPMINQGTHRVKFHKDGWTVTTLDKQVSAHFEHNIALINERTVLLSTYNYIYDSLGIKSKEEEPFIF</sequence>
<dbReference type="GO" id="GO:0006508">
    <property type="term" value="P:proteolysis"/>
    <property type="evidence" value="ECO:0007669"/>
    <property type="project" value="UniProtKB-KW"/>
</dbReference>
<gene>
    <name evidence="6 9" type="primary">map</name>
    <name evidence="9" type="ORF">ASNER_146</name>
</gene>
<dbReference type="EC" id="3.4.11.18" evidence="6 7"/>
<dbReference type="InterPro" id="IPR002467">
    <property type="entry name" value="Pept_M24A_MAP1"/>
</dbReference>
<keyword evidence="10" id="KW-1185">Reference proteome</keyword>
<accession>L7VJL5</accession>
<dbReference type="Gene3D" id="3.90.230.10">
    <property type="entry name" value="Creatinase/methionine aminopeptidase superfamily"/>
    <property type="match status" value="1"/>
</dbReference>
<evidence type="ECO:0000256" key="6">
    <source>
        <dbReference type="HAMAP-Rule" id="MF_01974"/>
    </source>
</evidence>
<keyword evidence="2 6" id="KW-0031">Aminopeptidase</keyword>
<dbReference type="EMBL" id="CP003263">
    <property type="protein sequence ID" value="AGC66907.1"/>
    <property type="molecule type" value="Genomic_DNA"/>
</dbReference>
<dbReference type="Proteomes" id="UP000011174">
    <property type="component" value="Chromosome"/>
</dbReference>
<dbReference type="InterPro" id="IPR036005">
    <property type="entry name" value="Creatinase/aminopeptidase-like"/>
</dbReference>
<keyword evidence="4 6" id="KW-0479">Metal-binding</keyword>
<dbReference type="Pfam" id="PF00557">
    <property type="entry name" value="Peptidase_M24"/>
    <property type="match status" value="1"/>
</dbReference>
<keyword evidence="3 6" id="KW-0645">Protease</keyword>
<dbReference type="NCBIfam" id="TIGR00500">
    <property type="entry name" value="met_pdase_I"/>
    <property type="match status" value="1"/>
</dbReference>
<evidence type="ECO:0000313" key="10">
    <source>
        <dbReference type="Proteomes" id="UP000011174"/>
    </source>
</evidence>
<feature type="binding site" evidence="6">
    <location>
        <position position="105"/>
    </location>
    <ligand>
        <name>a divalent metal cation</name>
        <dbReference type="ChEBI" id="CHEBI:60240"/>
        <label>2</label>
        <note>catalytic</note>
    </ligand>
</feature>
<dbReference type="InterPro" id="IPR001714">
    <property type="entry name" value="Pept_M24_MAP"/>
</dbReference>
<evidence type="ECO:0000313" key="9">
    <source>
        <dbReference type="EMBL" id="AGC66907.1"/>
    </source>
</evidence>
<protein>
    <recommendedName>
        <fullName evidence="6 7">Methionine aminopeptidase</fullName>
        <shortName evidence="6">MAP</shortName>
        <shortName evidence="6">MetAP</shortName>
        <ecNumber evidence="6 7">3.4.11.18</ecNumber>
    </recommendedName>
    <alternativeName>
        <fullName evidence="6">Peptidase M</fullName>
    </alternativeName>
</protein>
<dbReference type="PANTHER" id="PTHR43330:SF27">
    <property type="entry name" value="METHIONINE AMINOPEPTIDASE"/>
    <property type="match status" value="1"/>
</dbReference>
<dbReference type="OrthoDB" id="9802055at2"/>
<dbReference type="KEGG" id="udi:ASNER_146"/>
<evidence type="ECO:0000256" key="7">
    <source>
        <dbReference type="RuleBase" id="RU003653"/>
    </source>
</evidence>
<feature type="binding site" evidence="6">
    <location>
        <position position="232"/>
    </location>
    <ligand>
        <name>a divalent metal cation</name>
        <dbReference type="ChEBI" id="CHEBI:60240"/>
        <label>2</label>
        <note>catalytic</note>
    </ligand>
</feature>
<dbReference type="SUPFAM" id="SSF55920">
    <property type="entry name" value="Creatinase/aminopeptidase"/>
    <property type="match status" value="1"/>
</dbReference>
<feature type="binding site" evidence="6">
    <location>
        <position position="94"/>
    </location>
    <ligand>
        <name>a divalent metal cation</name>
        <dbReference type="ChEBI" id="CHEBI:60240"/>
        <label>1</label>
    </ligand>
</feature>
<dbReference type="GO" id="GO:0046872">
    <property type="term" value="F:metal ion binding"/>
    <property type="evidence" value="ECO:0007669"/>
    <property type="project" value="UniProtKB-UniRule"/>
</dbReference>
<dbReference type="GO" id="GO:0004239">
    <property type="term" value="F:initiator methionyl aminopeptidase activity"/>
    <property type="evidence" value="ECO:0007669"/>
    <property type="project" value="UniProtKB-UniRule"/>
</dbReference>
<feature type="binding site" evidence="6">
    <location>
        <position position="175"/>
    </location>
    <ligand>
        <name>substrate</name>
    </ligand>
</feature>
<comment type="function">
    <text evidence="1 6">Removes the N-terminal methionine from nascent proteins. The N-terminal methionine is often cleaved when the second residue in the primary sequence is small and uncharged (Met-Ala-, Cys, Gly, Pro, Ser, Thr, or Val). Requires deformylation of the N(alpha)-formylated initiator methionine before it can be hydrolyzed.</text>
</comment>
<evidence type="ECO:0000256" key="4">
    <source>
        <dbReference type="ARBA" id="ARBA00022723"/>
    </source>
</evidence>
<comment type="cofactor">
    <cofactor evidence="6">
        <name>Co(2+)</name>
        <dbReference type="ChEBI" id="CHEBI:48828"/>
    </cofactor>
    <cofactor evidence="6">
        <name>Zn(2+)</name>
        <dbReference type="ChEBI" id="CHEBI:29105"/>
    </cofactor>
    <cofactor evidence="6">
        <name>Mn(2+)</name>
        <dbReference type="ChEBI" id="CHEBI:29035"/>
    </cofactor>
    <cofactor evidence="6">
        <name>Fe(2+)</name>
        <dbReference type="ChEBI" id="CHEBI:29033"/>
    </cofactor>
    <text evidence="6">Binds 2 divalent metal cations per subunit. Has a high-affinity and a low affinity metal-binding site. The true nature of the physiological cofactor is under debate. The enzyme is active with cobalt, zinc, manganese or divalent iron ions. Most likely, methionine aminopeptidases function as mononuclear Fe(2+)-metalloproteases under physiological conditions, and the catalytically relevant metal-binding site has been assigned to the histidine-containing high-affinity site.</text>
</comment>
<proteinExistence type="inferred from homology"/>
<evidence type="ECO:0000256" key="5">
    <source>
        <dbReference type="ARBA" id="ARBA00022801"/>
    </source>
</evidence>
<dbReference type="HOGENOM" id="CLU_015857_0_1_10"/>
<keyword evidence="5 6" id="KW-0378">Hydrolase</keyword>
<dbReference type="AlphaFoldDB" id="L7VJL5"/>
<evidence type="ECO:0000259" key="8">
    <source>
        <dbReference type="Pfam" id="PF00557"/>
    </source>
</evidence>
<feature type="binding site" evidence="6">
    <location>
        <position position="168"/>
    </location>
    <ligand>
        <name>a divalent metal cation</name>
        <dbReference type="ChEBI" id="CHEBI:60240"/>
        <label>2</label>
        <note>catalytic</note>
    </ligand>
</feature>
<dbReference type="CDD" id="cd01086">
    <property type="entry name" value="MetAP1"/>
    <property type="match status" value="1"/>
</dbReference>
<feature type="binding site" evidence="6">
    <location>
        <position position="201"/>
    </location>
    <ligand>
        <name>a divalent metal cation</name>
        <dbReference type="ChEBI" id="CHEBI:60240"/>
        <label>2</label>
        <note>catalytic</note>
    </ligand>
</feature>
<feature type="binding site" evidence="6">
    <location>
        <position position="77"/>
    </location>
    <ligand>
        <name>substrate</name>
    </ligand>
</feature>
<dbReference type="PRINTS" id="PR00599">
    <property type="entry name" value="MAPEPTIDASE"/>
</dbReference>
<dbReference type="GO" id="GO:0070006">
    <property type="term" value="F:metalloaminopeptidase activity"/>
    <property type="evidence" value="ECO:0007669"/>
    <property type="project" value="UniProtKB-UniRule"/>
</dbReference>
<name>L7VJL5_9FLAO</name>
<evidence type="ECO:0000256" key="3">
    <source>
        <dbReference type="ARBA" id="ARBA00022670"/>
    </source>
</evidence>
<dbReference type="PATRIC" id="fig|1133592.3.peg.133"/>
<comment type="subunit">
    <text evidence="6">Monomer.</text>
</comment>
<reference evidence="9 10" key="1">
    <citation type="journal article" date="2013" name="Environ. Microbiol.">
        <title>The nutrient supplying capabilities of Uzinura, an endosymbiont of armoured scale insects.</title>
        <authorList>
            <person name="Sabree Z.L."/>
            <person name="Huang C.Y."/>
            <person name="Okusu A."/>
            <person name="Moran N.A."/>
            <person name="Normark B.B."/>
        </authorList>
    </citation>
    <scope>NUCLEOTIDE SEQUENCE [LARGE SCALE GENOMIC DNA]</scope>
    <source>
        <strain evidence="9 10">ASNER</strain>
    </source>
</reference>
<dbReference type="PANTHER" id="PTHR43330">
    <property type="entry name" value="METHIONINE AMINOPEPTIDASE"/>
    <property type="match status" value="1"/>
</dbReference>
<comment type="catalytic activity">
    <reaction evidence="6 7">
        <text>Release of N-terminal amino acids, preferentially methionine, from peptides and arylamides.</text>
        <dbReference type="EC" id="3.4.11.18"/>
    </reaction>
</comment>
<feature type="domain" description="Peptidase M24" evidence="8">
    <location>
        <begin position="13"/>
        <end position="236"/>
    </location>
</feature>
<dbReference type="HAMAP" id="MF_01974">
    <property type="entry name" value="MetAP_1"/>
    <property type="match status" value="1"/>
</dbReference>
<dbReference type="GO" id="GO:0005829">
    <property type="term" value="C:cytosol"/>
    <property type="evidence" value="ECO:0007669"/>
    <property type="project" value="TreeGrafter"/>
</dbReference>
<comment type="similarity">
    <text evidence="6">Belongs to the peptidase M24A family. Methionine aminopeptidase type 1 subfamily.</text>
</comment>
<dbReference type="InterPro" id="IPR000994">
    <property type="entry name" value="Pept_M24"/>
</dbReference>
<feature type="binding site" evidence="6">
    <location>
        <position position="105"/>
    </location>
    <ligand>
        <name>a divalent metal cation</name>
        <dbReference type="ChEBI" id="CHEBI:60240"/>
        <label>1</label>
    </ligand>
</feature>